<dbReference type="Gene3D" id="3.40.50.620">
    <property type="entry name" value="HUPs"/>
    <property type="match status" value="1"/>
</dbReference>
<protein>
    <recommendedName>
        <fullName evidence="2">Universal stress protein</fullName>
    </recommendedName>
</protein>
<dbReference type="CDD" id="cd00293">
    <property type="entry name" value="USP-like"/>
    <property type="match status" value="1"/>
</dbReference>
<keyword evidence="5" id="KW-1185">Reference proteome</keyword>
<dbReference type="SUPFAM" id="SSF52402">
    <property type="entry name" value="Adenine nucleotide alpha hydrolases-like"/>
    <property type="match status" value="1"/>
</dbReference>
<comment type="caution">
    <text evidence="4">The sequence shown here is derived from an EMBL/GenBank/DDBJ whole genome shotgun (WGS) entry which is preliminary data.</text>
</comment>
<gene>
    <name evidence="4" type="ORF">ABT56_21430</name>
</gene>
<dbReference type="Proteomes" id="UP000036097">
    <property type="component" value="Unassembled WGS sequence"/>
</dbReference>
<evidence type="ECO:0000256" key="1">
    <source>
        <dbReference type="ARBA" id="ARBA00008791"/>
    </source>
</evidence>
<evidence type="ECO:0000259" key="3">
    <source>
        <dbReference type="Pfam" id="PF00582"/>
    </source>
</evidence>
<dbReference type="STRING" id="1195763.ABT56_21430"/>
<comment type="subcellular location">
    <subcellularLocation>
        <location evidence="2">Cytoplasm</location>
    </subcellularLocation>
</comment>
<dbReference type="InterPro" id="IPR014729">
    <property type="entry name" value="Rossmann-like_a/b/a_fold"/>
</dbReference>
<evidence type="ECO:0000256" key="2">
    <source>
        <dbReference type="PIRNR" id="PIRNR006276"/>
    </source>
</evidence>
<dbReference type="AlphaFoldDB" id="A0A0J1GRT6"/>
<dbReference type="GO" id="GO:0005737">
    <property type="term" value="C:cytoplasm"/>
    <property type="evidence" value="ECO:0007669"/>
    <property type="project" value="UniProtKB-SubCell"/>
</dbReference>
<organism evidence="4 5">
    <name type="scientific">Photobacterium aquae</name>
    <dbReference type="NCBI Taxonomy" id="1195763"/>
    <lineage>
        <taxon>Bacteria</taxon>
        <taxon>Pseudomonadati</taxon>
        <taxon>Pseudomonadota</taxon>
        <taxon>Gammaproteobacteria</taxon>
        <taxon>Vibrionales</taxon>
        <taxon>Vibrionaceae</taxon>
        <taxon>Photobacterium</taxon>
    </lineage>
</organism>
<dbReference type="Pfam" id="PF00582">
    <property type="entry name" value="Usp"/>
    <property type="match status" value="1"/>
</dbReference>
<dbReference type="PIRSF" id="PIRSF006276">
    <property type="entry name" value="UspA"/>
    <property type="match status" value="1"/>
</dbReference>
<dbReference type="RefSeq" id="WP_047880956.1">
    <property type="nucleotide sequence ID" value="NZ_LDOT01000047.1"/>
</dbReference>
<proteinExistence type="inferred from homology"/>
<dbReference type="InterPro" id="IPR006016">
    <property type="entry name" value="UspA"/>
</dbReference>
<dbReference type="InterPro" id="IPR006015">
    <property type="entry name" value="Universal_stress_UspA"/>
</dbReference>
<dbReference type="OrthoDB" id="9792500at2"/>
<keyword evidence="2" id="KW-0963">Cytoplasm</keyword>
<name>A0A0J1GRT6_9GAMM</name>
<evidence type="ECO:0000313" key="4">
    <source>
        <dbReference type="EMBL" id="KLV02455.1"/>
    </source>
</evidence>
<accession>A0A0J1GRT6</accession>
<feature type="domain" description="UspA" evidence="3">
    <location>
        <begin position="1"/>
        <end position="142"/>
    </location>
</feature>
<dbReference type="PANTHER" id="PTHR46268">
    <property type="entry name" value="STRESS RESPONSE PROTEIN NHAX"/>
    <property type="match status" value="1"/>
</dbReference>
<dbReference type="PATRIC" id="fig|1195763.3.peg.4600"/>
<sequence>MYRKILVPVDLNEPGFADQAVEVAVWHARQSKADIHLLTVLPGVHMAIVSNYFPKDAARQMLQDAQLTLKTFAETHIPPEIARYQCVTEGKTWTTILEYAEKINADLLIIPSHKRSGLDKVMLGSVAAKVVENAPLNVLVIKPQSHQDK</sequence>
<dbReference type="PANTHER" id="PTHR46268:SF6">
    <property type="entry name" value="UNIVERSAL STRESS PROTEIN UP12"/>
    <property type="match status" value="1"/>
</dbReference>
<evidence type="ECO:0000313" key="5">
    <source>
        <dbReference type="Proteomes" id="UP000036097"/>
    </source>
</evidence>
<dbReference type="EMBL" id="LDOT01000047">
    <property type="protein sequence ID" value="KLV02455.1"/>
    <property type="molecule type" value="Genomic_DNA"/>
</dbReference>
<reference evidence="4 5" key="1">
    <citation type="submission" date="2015-05" db="EMBL/GenBank/DDBJ databases">
        <title>Photobacterium galathea sp. nov.</title>
        <authorList>
            <person name="Machado H."/>
            <person name="Gram L."/>
        </authorList>
    </citation>
    <scope>NUCLEOTIDE SEQUENCE [LARGE SCALE GENOMIC DNA]</scope>
    <source>
        <strain evidence="4 5">CGMCC 1.12159</strain>
    </source>
</reference>
<comment type="similarity">
    <text evidence="1 2">Belongs to the universal stress protein A family.</text>
</comment>
<dbReference type="PRINTS" id="PR01438">
    <property type="entry name" value="UNVRSLSTRESS"/>
</dbReference>